<comment type="caution">
    <text evidence="1">The sequence shown here is derived from an EMBL/GenBank/DDBJ whole genome shotgun (WGS) entry which is preliminary data.</text>
</comment>
<name>A0ABM8RA55_9BACT</name>
<accession>A0ABM8RA55</accession>
<reference evidence="1 2" key="1">
    <citation type="submission" date="2021-02" db="EMBL/GenBank/DDBJ databases">
        <authorList>
            <person name="Han P."/>
        </authorList>
    </citation>
    <scope>NUCLEOTIDE SEQUENCE [LARGE SCALE GENOMIC DNA]</scope>
    <source>
        <strain evidence="1">Candidatus Nitrospira sp. ZN2</strain>
    </source>
</reference>
<protein>
    <submittedName>
        <fullName evidence="1">Uncharacterized protein</fullName>
    </submittedName>
</protein>
<keyword evidence="2" id="KW-1185">Reference proteome</keyword>
<evidence type="ECO:0000313" key="2">
    <source>
        <dbReference type="Proteomes" id="UP000675880"/>
    </source>
</evidence>
<organism evidence="1 2">
    <name type="scientific">Nitrospira defluvii</name>
    <dbReference type="NCBI Taxonomy" id="330214"/>
    <lineage>
        <taxon>Bacteria</taxon>
        <taxon>Pseudomonadati</taxon>
        <taxon>Nitrospirota</taxon>
        <taxon>Nitrospiria</taxon>
        <taxon>Nitrospirales</taxon>
        <taxon>Nitrospiraceae</taxon>
        <taxon>Nitrospira</taxon>
    </lineage>
</organism>
<sequence length="62" mass="6770">MTVQRRGTRLAVILTRYGVWSEHTTGPVSVETVDGDHMDAVHSIHAHQHIGEALAAIEPARS</sequence>
<dbReference type="EMBL" id="CAJNBJ010000007">
    <property type="protein sequence ID" value="CAE6741630.1"/>
    <property type="molecule type" value="Genomic_DNA"/>
</dbReference>
<evidence type="ECO:0000313" key="1">
    <source>
        <dbReference type="EMBL" id="CAE6741630.1"/>
    </source>
</evidence>
<gene>
    <name evidence="1" type="ORF">NSPZN2_150004</name>
</gene>
<proteinExistence type="predicted"/>
<dbReference type="Proteomes" id="UP000675880">
    <property type="component" value="Unassembled WGS sequence"/>
</dbReference>